<evidence type="ECO:0000256" key="4">
    <source>
        <dbReference type="ARBA" id="ARBA00022737"/>
    </source>
</evidence>
<feature type="domain" description="Citrate transporter-like" evidence="8">
    <location>
        <begin position="16"/>
        <end position="550"/>
    </location>
</feature>
<evidence type="ECO:0000313" key="10">
    <source>
        <dbReference type="Proteomes" id="UP000236743"/>
    </source>
</evidence>
<feature type="transmembrane region" description="Helical" evidence="7">
    <location>
        <begin position="176"/>
        <end position="202"/>
    </location>
</feature>
<keyword evidence="4" id="KW-0677">Repeat</keyword>
<organism evidence="9 10">
    <name type="scientific">Bosea lathyri</name>
    <dbReference type="NCBI Taxonomy" id="1036778"/>
    <lineage>
        <taxon>Bacteria</taxon>
        <taxon>Pseudomonadati</taxon>
        <taxon>Pseudomonadota</taxon>
        <taxon>Alphaproteobacteria</taxon>
        <taxon>Hyphomicrobiales</taxon>
        <taxon>Boseaceae</taxon>
        <taxon>Bosea</taxon>
    </lineage>
</organism>
<evidence type="ECO:0000313" key="9">
    <source>
        <dbReference type="EMBL" id="SEG29793.1"/>
    </source>
</evidence>
<evidence type="ECO:0000256" key="6">
    <source>
        <dbReference type="ARBA" id="ARBA00023136"/>
    </source>
</evidence>
<protein>
    <submittedName>
        <fullName evidence="9">Di-and tricarboxylate transporter</fullName>
    </submittedName>
</protein>
<reference evidence="9 10" key="1">
    <citation type="submission" date="2016-10" db="EMBL/GenBank/DDBJ databases">
        <authorList>
            <person name="de Groot N.N."/>
        </authorList>
    </citation>
    <scope>NUCLEOTIDE SEQUENCE [LARGE SCALE GENOMIC DNA]</scope>
    <source>
        <strain evidence="9 10">DSM 26656</strain>
    </source>
</reference>
<comment type="subcellular location">
    <subcellularLocation>
        <location evidence="1">Membrane</location>
        <topology evidence="1">Multi-pass membrane protein</topology>
    </subcellularLocation>
</comment>
<feature type="transmembrane region" description="Helical" evidence="7">
    <location>
        <begin position="432"/>
        <end position="451"/>
    </location>
</feature>
<dbReference type="EMBL" id="FNUY01000004">
    <property type="protein sequence ID" value="SEG29793.1"/>
    <property type="molecule type" value="Genomic_DNA"/>
</dbReference>
<dbReference type="AlphaFoldDB" id="A0A1H5YZT6"/>
<feature type="transmembrane region" description="Helical" evidence="7">
    <location>
        <begin position="581"/>
        <end position="601"/>
    </location>
</feature>
<dbReference type="PANTHER" id="PTHR43652">
    <property type="entry name" value="BASIC AMINO ACID ANTIPORTER YFCC-RELATED"/>
    <property type="match status" value="1"/>
</dbReference>
<dbReference type="GO" id="GO:0006813">
    <property type="term" value="P:potassium ion transport"/>
    <property type="evidence" value="ECO:0007669"/>
    <property type="project" value="InterPro"/>
</dbReference>
<dbReference type="GO" id="GO:0005886">
    <property type="term" value="C:plasma membrane"/>
    <property type="evidence" value="ECO:0007669"/>
    <property type="project" value="TreeGrafter"/>
</dbReference>
<dbReference type="Pfam" id="PF03600">
    <property type="entry name" value="CitMHS"/>
    <property type="match status" value="1"/>
</dbReference>
<sequence length="603" mass="62551">MLTPIESTAAIIAGTIILFAWNRLPVTIVAMAAALSLWAMGVVTLEQALAGFGDRAVLFIASLFIVSAALEKTGVTAWAGQLLIAKAGENKRSRLLIIIMSAVGCLAAVISGGGAVAALMPVVVMAAVRLRQSPSQLLMPLAFAAHAGSNMLLTGAPKNILVSEALEDIGLLGFGFAEFALVGLPLLAGTMAIILVLGKWLLPEQTSARLPADFSQHAQTLVEHYGIADGVFRLRVRATSPYIGMAPAQLDVANYPQLGLIVVQAGATGLPLRAPIISEGDYVLVRGAAEVVATFSAEKHLALREDEGATGDSLFSRSSGLAEVVIPPRSALIGRPMFPGMVTDSGDLVVLAVQRAGVDLDPSASYLQAGDTILLEGSWKALDLHLDDPDVLVVNSPDLVRRQAVPMGTGAGVAIAVLAGLVFLLATGIVPPAVAGLLAACALILTGIITVEQSYRAIHWTTVILVGAMMPLSIAMVQSGAAQLVAGHLVALTGDAGPTVFLAGLFILTASLGQIMSNTATTMLVIPIAMASAASMGVSPRPILMSLCIAGSASFLTPIATSTNLMVMGPGGYSFGSYWKLGTPLMIWFFIMAVFYVPLIWRF</sequence>
<dbReference type="GO" id="GO:0055085">
    <property type="term" value="P:transmembrane transport"/>
    <property type="evidence" value="ECO:0007669"/>
    <property type="project" value="InterPro"/>
</dbReference>
<evidence type="ECO:0000259" key="8">
    <source>
        <dbReference type="Pfam" id="PF03600"/>
    </source>
</evidence>
<evidence type="ECO:0000256" key="5">
    <source>
        <dbReference type="ARBA" id="ARBA00022989"/>
    </source>
</evidence>
<dbReference type="InterPro" id="IPR036721">
    <property type="entry name" value="RCK_C_sf"/>
</dbReference>
<feature type="transmembrane region" description="Helical" evidence="7">
    <location>
        <begin position="543"/>
        <end position="561"/>
    </location>
</feature>
<feature type="transmembrane region" description="Helical" evidence="7">
    <location>
        <begin position="24"/>
        <end position="45"/>
    </location>
</feature>
<keyword evidence="2" id="KW-0813">Transport</keyword>
<feature type="transmembrane region" description="Helical" evidence="7">
    <location>
        <begin position="458"/>
        <end position="481"/>
    </location>
</feature>
<evidence type="ECO:0000256" key="3">
    <source>
        <dbReference type="ARBA" id="ARBA00022692"/>
    </source>
</evidence>
<feature type="transmembrane region" description="Helical" evidence="7">
    <location>
        <begin position="95"/>
        <end position="125"/>
    </location>
</feature>
<keyword evidence="5 7" id="KW-1133">Transmembrane helix</keyword>
<gene>
    <name evidence="9" type="ORF">SAMN04488115_104188</name>
</gene>
<keyword evidence="3 7" id="KW-0812">Transmembrane</keyword>
<feature type="transmembrane region" description="Helical" evidence="7">
    <location>
        <begin position="57"/>
        <end position="75"/>
    </location>
</feature>
<evidence type="ECO:0000256" key="2">
    <source>
        <dbReference type="ARBA" id="ARBA00022448"/>
    </source>
</evidence>
<accession>A0A1H5YZT6</accession>
<dbReference type="InterPro" id="IPR051679">
    <property type="entry name" value="DASS-Related_Transporters"/>
</dbReference>
<keyword evidence="10" id="KW-1185">Reference proteome</keyword>
<feature type="transmembrane region" description="Helical" evidence="7">
    <location>
        <begin position="501"/>
        <end position="531"/>
    </location>
</feature>
<dbReference type="PANTHER" id="PTHR43652:SF2">
    <property type="entry name" value="BASIC AMINO ACID ANTIPORTER YFCC-RELATED"/>
    <property type="match status" value="1"/>
</dbReference>
<evidence type="ECO:0000256" key="7">
    <source>
        <dbReference type="SAM" id="Phobius"/>
    </source>
</evidence>
<keyword evidence="6 7" id="KW-0472">Membrane</keyword>
<evidence type="ECO:0000256" key="1">
    <source>
        <dbReference type="ARBA" id="ARBA00004141"/>
    </source>
</evidence>
<dbReference type="InterPro" id="IPR004680">
    <property type="entry name" value="Cit_transptr-like_dom"/>
</dbReference>
<dbReference type="Proteomes" id="UP000236743">
    <property type="component" value="Unassembled WGS sequence"/>
</dbReference>
<dbReference type="SUPFAM" id="SSF116726">
    <property type="entry name" value="TrkA C-terminal domain-like"/>
    <property type="match status" value="1"/>
</dbReference>
<proteinExistence type="predicted"/>
<name>A0A1H5YZT6_9HYPH</name>
<feature type="transmembrane region" description="Helical" evidence="7">
    <location>
        <begin position="404"/>
        <end position="426"/>
    </location>
</feature>